<dbReference type="Gene3D" id="4.10.780.10">
    <property type="entry name" value="Pyruvate-flavodoxin oxidoreductase, EKR domain"/>
    <property type="match status" value="1"/>
</dbReference>
<dbReference type="Pfam" id="PF10371">
    <property type="entry name" value="EKR"/>
    <property type="match status" value="1"/>
</dbReference>
<comment type="catalytic activity">
    <reaction evidence="14">
        <text>pyruvate + NADP(+) + CoA = acetyl-CoA + CO2 + NADPH</text>
        <dbReference type="Rhea" id="RHEA:17425"/>
        <dbReference type="ChEBI" id="CHEBI:15361"/>
        <dbReference type="ChEBI" id="CHEBI:16526"/>
        <dbReference type="ChEBI" id="CHEBI:57287"/>
        <dbReference type="ChEBI" id="CHEBI:57288"/>
        <dbReference type="ChEBI" id="CHEBI:57783"/>
        <dbReference type="ChEBI" id="CHEBI:58349"/>
        <dbReference type="EC" id="1.2.1.51"/>
    </reaction>
</comment>
<dbReference type="InterPro" id="IPR003097">
    <property type="entry name" value="CysJ-like_FAD-binding"/>
</dbReference>
<dbReference type="InterPro" id="IPR029061">
    <property type="entry name" value="THDP-binding"/>
</dbReference>
<dbReference type="Gene3D" id="1.20.990.10">
    <property type="entry name" value="NADPH-cytochrome p450 Reductase, Chain A, domain 3"/>
    <property type="match status" value="1"/>
</dbReference>
<dbReference type="PROSITE" id="PS50902">
    <property type="entry name" value="FLAVODOXIN_LIKE"/>
    <property type="match status" value="1"/>
</dbReference>
<dbReference type="Pfam" id="PF12838">
    <property type="entry name" value="Fer4_7"/>
    <property type="match status" value="1"/>
</dbReference>
<dbReference type="Pfam" id="PF00258">
    <property type="entry name" value="Flavodoxin_1"/>
    <property type="match status" value="1"/>
</dbReference>
<dbReference type="Pfam" id="PF01855">
    <property type="entry name" value="POR_N"/>
    <property type="match status" value="1"/>
</dbReference>
<dbReference type="PROSITE" id="PS51379">
    <property type="entry name" value="4FE4S_FER_2"/>
    <property type="match status" value="2"/>
</dbReference>
<dbReference type="InterPro" id="IPR009014">
    <property type="entry name" value="Transketo_C/PFOR_II"/>
</dbReference>
<reference evidence="21" key="1">
    <citation type="journal article" date="2023" name="Mol. Biol. Evol.">
        <title>Third-Generation Sequencing Reveals the Adaptive Role of the Epigenome in Three Deep-Sea Polychaetes.</title>
        <authorList>
            <person name="Perez M."/>
            <person name="Aroh O."/>
            <person name="Sun Y."/>
            <person name="Lan Y."/>
            <person name="Juniper S.K."/>
            <person name="Young C.R."/>
            <person name="Angers B."/>
            <person name="Qian P.Y."/>
        </authorList>
    </citation>
    <scope>NUCLEOTIDE SEQUENCE</scope>
    <source>
        <strain evidence="21">R07B-5</strain>
    </source>
</reference>
<name>A0AAD9L5D6_RIDPI</name>
<dbReference type="InterPro" id="IPR002869">
    <property type="entry name" value="Pyrv_flavodox_OxRed_cen"/>
</dbReference>
<dbReference type="Gene3D" id="2.40.30.10">
    <property type="entry name" value="Translation factors"/>
    <property type="match status" value="1"/>
</dbReference>
<dbReference type="Pfam" id="PF00667">
    <property type="entry name" value="FAD_binding_1"/>
    <property type="match status" value="1"/>
</dbReference>
<evidence type="ECO:0000256" key="4">
    <source>
        <dbReference type="ARBA" id="ARBA00022485"/>
    </source>
</evidence>
<gene>
    <name evidence="21" type="ORF">NP493_320g01045</name>
</gene>
<dbReference type="GO" id="GO:0051539">
    <property type="term" value="F:4 iron, 4 sulfur cluster binding"/>
    <property type="evidence" value="ECO:0007669"/>
    <property type="project" value="UniProtKB-KW"/>
</dbReference>
<organism evidence="21 22">
    <name type="scientific">Ridgeia piscesae</name>
    <name type="common">Tubeworm</name>
    <dbReference type="NCBI Taxonomy" id="27915"/>
    <lineage>
        <taxon>Eukaryota</taxon>
        <taxon>Metazoa</taxon>
        <taxon>Spiralia</taxon>
        <taxon>Lophotrochozoa</taxon>
        <taxon>Annelida</taxon>
        <taxon>Polychaeta</taxon>
        <taxon>Sedentaria</taxon>
        <taxon>Canalipalpata</taxon>
        <taxon>Sabellida</taxon>
        <taxon>Siboglinidae</taxon>
        <taxon>Ridgeia</taxon>
    </lineage>
</organism>
<dbReference type="InterPro" id="IPR008254">
    <property type="entry name" value="Flavodoxin/NO_synth"/>
</dbReference>
<dbReference type="InterPro" id="IPR001433">
    <property type="entry name" value="OxRdtase_FAD/NAD-bd"/>
</dbReference>
<evidence type="ECO:0000256" key="12">
    <source>
        <dbReference type="ARBA" id="ARBA00023004"/>
    </source>
</evidence>
<dbReference type="InterPro" id="IPR002880">
    <property type="entry name" value="Pyrv_Fd/Flavodoxin_OxRdtase_N"/>
</dbReference>
<keyword evidence="9" id="KW-0521">NADP</keyword>
<dbReference type="PROSITE" id="PS51384">
    <property type="entry name" value="FAD_FR"/>
    <property type="match status" value="1"/>
</dbReference>
<dbReference type="InterPro" id="IPR033412">
    <property type="entry name" value="PFOR_II"/>
</dbReference>
<dbReference type="EMBL" id="JAODUO010000319">
    <property type="protein sequence ID" value="KAK2183201.1"/>
    <property type="molecule type" value="Genomic_DNA"/>
</dbReference>
<dbReference type="FunFam" id="3.30.70.20:FF:000022">
    <property type="entry name" value="Pyruvate:ferredoxin (Flavodoxin) oxidoreductase"/>
    <property type="match status" value="1"/>
</dbReference>
<keyword evidence="13" id="KW-0411">Iron-sulfur</keyword>
<keyword evidence="11" id="KW-0560">Oxidoreductase</keyword>
<protein>
    <recommendedName>
        <fullName evidence="16">pyruvate dehydrogenase (NADP(+))</fullName>
        <ecNumber evidence="16">1.2.1.51</ecNumber>
    </recommendedName>
    <alternativeName>
        <fullName evidence="17">Pyruvate:NADP(+) oxidoreductase</fullName>
    </alternativeName>
</protein>
<evidence type="ECO:0000256" key="3">
    <source>
        <dbReference type="ARBA" id="ARBA00022448"/>
    </source>
</evidence>
<dbReference type="Pfam" id="PF17147">
    <property type="entry name" value="PFOR_II"/>
    <property type="match status" value="1"/>
</dbReference>
<keyword evidence="10" id="KW-0249">Electron transport</keyword>
<comment type="similarity">
    <text evidence="15">In the N-terminal section; belongs to the pyruvate:ferredoxin/flavodoxin oxidoreductase family.</text>
</comment>
<dbReference type="InterPro" id="IPR029039">
    <property type="entry name" value="Flavoprotein-like_sf"/>
</dbReference>
<keyword evidence="6" id="KW-0288">FMN</keyword>
<dbReference type="FunFam" id="3.40.50.920:FF:000007">
    <property type="entry name" value="Pyruvate:ferredoxin (Flavodoxin) oxidoreductase"/>
    <property type="match status" value="1"/>
</dbReference>
<evidence type="ECO:0000256" key="8">
    <source>
        <dbReference type="ARBA" id="ARBA00022827"/>
    </source>
</evidence>
<comment type="caution">
    <text evidence="21">The sequence shown here is derived from an EMBL/GenBank/DDBJ whole genome shotgun (WGS) entry which is preliminary data.</text>
</comment>
<dbReference type="SUPFAM" id="SSF63380">
    <property type="entry name" value="Riboflavin synthase domain-like"/>
    <property type="match status" value="1"/>
</dbReference>
<dbReference type="GO" id="GO:0022900">
    <property type="term" value="P:electron transport chain"/>
    <property type="evidence" value="ECO:0007669"/>
    <property type="project" value="InterPro"/>
</dbReference>
<dbReference type="PROSITE" id="PS00198">
    <property type="entry name" value="4FE4S_FER_1"/>
    <property type="match status" value="1"/>
</dbReference>
<accession>A0AAD9L5D6</accession>
<evidence type="ECO:0000256" key="7">
    <source>
        <dbReference type="ARBA" id="ARBA00022723"/>
    </source>
</evidence>
<evidence type="ECO:0000259" key="18">
    <source>
        <dbReference type="PROSITE" id="PS50902"/>
    </source>
</evidence>
<dbReference type="PANTHER" id="PTHR32154:SF0">
    <property type="entry name" value="PYRUVATE-FLAVODOXIN OXIDOREDUCTASE-RELATED"/>
    <property type="match status" value="1"/>
</dbReference>
<dbReference type="PRINTS" id="PR00369">
    <property type="entry name" value="FLAVODOXIN"/>
</dbReference>
<dbReference type="FunFam" id="3.40.920.10:FF:000001">
    <property type="entry name" value="Pyruvate:ferredoxin (Flavodoxin) oxidoreductase"/>
    <property type="match status" value="1"/>
</dbReference>
<evidence type="ECO:0000256" key="11">
    <source>
        <dbReference type="ARBA" id="ARBA00023002"/>
    </source>
</evidence>
<evidence type="ECO:0000256" key="14">
    <source>
        <dbReference type="ARBA" id="ARBA00053024"/>
    </source>
</evidence>
<dbReference type="InterPro" id="IPR023173">
    <property type="entry name" value="NADPH_Cyt_P450_Rdtase_alpha"/>
</dbReference>
<dbReference type="SUPFAM" id="SSF52518">
    <property type="entry name" value="Thiamin diphosphate-binding fold (THDP-binding)"/>
    <property type="match status" value="2"/>
</dbReference>
<sequence length="1848" mass="203987">MWKAWGCSRPVLQTVRRAGTQHQRVLVRRAAPPCARAVVTTTRDVIARQQRTLADTTKQRWQIARAASSPHLMQKIEPSTEQKFAVMDGNEAAAYVAYAMSDISFIYPISPATSMGEHMDKWAAIGKKNIQGQVVDVNMMQSEGGAAGALHGAAAAGALTSTFTASQGLLLMIPNMYLLAGELVPSVLHVSARTVSKHALSIFNDHSDVMATRQTGFAMMCSTSVQEVLDLGFASHVASIKARIPFLHFFDGYRTSAEMSKVKVVPYEELAQMFPADKVRENLHNFALNPTHPSIRGTGQRPDIFFQSTVAANSYYQAAPDIVAETLDELAVLTGRPYKLFEYYGHPEADRVAICMGSASKTLQETIDHMNGNGEKVGSMTVHLYRPWSAKHFLDALPSTVKKIAVLDRTREDGAVGMPLFLDVNVTMSDHDRPALITGAQYGLASKEFTPAMAKAVLDNLNADKPRMRYVIGIDDDVTHTSLPYGEPIDATPAGTTQCIFWGLGSDGTVGASKTAIKTIGMNTDLKAQGHFVFDSHKGGGVTVSHVRFGPSDIKSEYTIQSGADYLSCSHPSYVHKFEMVSPLKEGGTFVLNAPWSSIEDLENNIPAHVRAEIAKKHLQFYTIHATKLATDTGLGKRINSIMQAAFYGLSGVLPVDQALKLLKDSVAQQYKHKGPEMVAMNQKAIDHALDNLHKIEYPATWGSLSSVASELNQMEKPEFVTSVMDPVLALKGDDLPVSAFEPGGYEPIGTTMYEKRGIAPTVPVWKPDACTQCNYCAIVCPHAVIRPFLLEKAETKAAPPGFEFRKAKGGAEVGGFNYSIQVSPYDCTGCEVCVETCPDDALYMAPFNEVADKFSPHWDYAIGLPERQEIGDKYSVKGSQFLKPLMEFSGACAGCGETPYLKLATQLFGDRMVIANASGCSSVWGGTATTIPFTTNDKGQGPAWGRSLFEDNAEYGFGMALATKQRRQILSNEVEVALEKEDMPDELRAALTNWQKYRENPDKCNQYSAEVNAILENLGGAGLSPKLRFIYNNRDMLRTQSHWMVGGDGWAYDIGYGGLDHILSRNENVNVLVLDTEMYSNTGGQVSKATQLSTVTKFASMGKRENKKDLGLFAMQYGNVFVASVALGANMNQCVTAFKEAEHYPGTSLIIAYSPCIDWGIDMKKMVDEQREAVDSGYWTLYRYDPRRITSGLNPFQLDSKKIKGDLQEYLSGQNRFEQLKRNFSETAGELHDFLYNTVQTRHKRLQKLAMDDYELLEHLKKLLGEASSGKSVTVLYGSETGNAENLATVFATEFKRRGVRAKCIAMDDFDLDDLPNQDQVFCVVSTCGQGELPSNCRLFWKALSDKSLPADFLKDTKFAVFGLGDSSYVYFNEAAKMFHRRFGELSGESVLDLGLGDDKDEDRYESKWNEWMPDLFNELKTDPPAQVLLPPTYNVIIDKDASSAAVPETVVPPGSKLIPLVKNRLLTPDDYDRDIRHYEFDLSGSGMKYNVGDCLGIYAHNDRERVLGFCDQLGVGAKSLIRLEDTQDRKEPLPGVISASQLFTEVLDVFGKPSRRFYETLAIAADNESDREELLWMLTKDGNSKLRELTDETVTYADLLTRYPTKKLSLDYLLDHIPRIKPRLYSIASASEMHGEMLHLCIVKNDWTTPSGAYHVGLCTNYLQALSRDGAPVDLVASRVNGAGITIPETNAHPCVMVGLGTGIAPFRAMVQDREVARTRGESVGPMALFFGARYRRTDFTYGDEFEDYHSGGKGVLSVLSTAFSRDQAHKIYVQNRISEYPEVIYDYLGRKNGYFYLCGPAGNVPTAVRQAVVDSFVSAGGHSPAEAEKIVTQMQIEGRYNVEAW</sequence>
<dbReference type="SMART" id="SM00890">
    <property type="entry name" value="EKR"/>
    <property type="match status" value="1"/>
</dbReference>
<dbReference type="InterPro" id="IPR011766">
    <property type="entry name" value="TPP_enzyme_TPP-bd"/>
</dbReference>
<evidence type="ECO:0000256" key="13">
    <source>
        <dbReference type="ARBA" id="ARBA00023014"/>
    </source>
</evidence>
<dbReference type="FunFam" id="3.40.50.970:FF:000041">
    <property type="entry name" value="Pyruvate:ferredoxin (Flavodoxin) oxidoreductase"/>
    <property type="match status" value="1"/>
</dbReference>
<dbReference type="Gene3D" id="3.40.920.10">
    <property type="entry name" value="Pyruvate-ferredoxin oxidoreductase, PFOR, domain III"/>
    <property type="match status" value="1"/>
</dbReference>
<dbReference type="InterPro" id="IPR017927">
    <property type="entry name" value="FAD-bd_FR_type"/>
</dbReference>
<evidence type="ECO:0000256" key="6">
    <source>
        <dbReference type="ARBA" id="ARBA00022643"/>
    </source>
</evidence>
<evidence type="ECO:0000259" key="19">
    <source>
        <dbReference type="PROSITE" id="PS51379"/>
    </source>
</evidence>
<keyword evidence="12" id="KW-0408">Iron</keyword>
<dbReference type="InterPro" id="IPR050722">
    <property type="entry name" value="Pyruvate:ferred/Flavod_OxRd"/>
</dbReference>
<dbReference type="PRINTS" id="PR00371">
    <property type="entry name" value="FPNCR"/>
</dbReference>
<dbReference type="GO" id="GO:0005506">
    <property type="term" value="F:iron ion binding"/>
    <property type="evidence" value="ECO:0007669"/>
    <property type="project" value="InterPro"/>
</dbReference>
<dbReference type="NCBIfam" id="TIGR02176">
    <property type="entry name" value="pyruv_ox_red"/>
    <property type="match status" value="1"/>
</dbReference>
<evidence type="ECO:0000256" key="5">
    <source>
        <dbReference type="ARBA" id="ARBA00022630"/>
    </source>
</evidence>
<evidence type="ECO:0000256" key="2">
    <source>
        <dbReference type="ARBA" id="ARBA00001974"/>
    </source>
</evidence>
<feature type="domain" description="FAD-binding FR-type" evidence="20">
    <location>
        <begin position="1455"/>
        <end position="1689"/>
    </location>
</feature>
<comment type="cofactor">
    <cofactor evidence="2">
        <name>FAD</name>
        <dbReference type="ChEBI" id="CHEBI:57692"/>
    </cofactor>
</comment>
<dbReference type="Proteomes" id="UP001209878">
    <property type="component" value="Unassembled WGS sequence"/>
</dbReference>
<keyword evidence="7" id="KW-0479">Metal-binding</keyword>
<dbReference type="PANTHER" id="PTHR32154">
    <property type="entry name" value="PYRUVATE-FLAVODOXIN OXIDOREDUCTASE-RELATED"/>
    <property type="match status" value="1"/>
</dbReference>
<dbReference type="GO" id="GO:0010181">
    <property type="term" value="F:FMN binding"/>
    <property type="evidence" value="ECO:0007669"/>
    <property type="project" value="InterPro"/>
</dbReference>
<dbReference type="FunFam" id="3.40.50.970:FF:000012">
    <property type="entry name" value="Pyruvate:ferredoxin (Flavodoxin) oxidoreductase"/>
    <property type="match status" value="1"/>
</dbReference>
<dbReference type="Gene3D" id="3.40.50.80">
    <property type="entry name" value="Nucleotide-binding domain of ferredoxin-NADP reductase (FNR) module"/>
    <property type="match status" value="1"/>
</dbReference>
<dbReference type="SUPFAM" id="SSF52218">
    <property type="entry name" value="Flavoproteins"/>
    <property type="match status" value="1"/>
</dbReference>
<dbReference type="InterPro" id="IPR037112">
    <property type="entry name" value="Pyrv-flavodox_OxR_EKR_sf"/>
</dbReference>
<keyword evidence="3" id="KW-0813">Transport</keyword>
<feature type="domain" description="4Fe-4S ferredoxin-type" evidence="19">
    <location>
        <begin position="819"/>
        <end position="848"/>
    </location>
</feature>
<evidence type="ECO:0000256" key="9">
    <source>
        <dbReference type="ARBA" id="ARBA00022857"/>
    </source>
</evidence>
<dbReference type="Pfam" id="PF00175">
    <property type="entry name" value="NAD_binding_1"/>
    <property type="match status" value="1"/>
</dbReference>
<evidence type="ECO:0000256" key="16">
    <source>
        <dbReference type="ARBA" id="ARBA00067011"/>
    </source>
</evidence>
<dbReference type="GO" id="GO:0030976">
    <property type="term" value="F:thiamine pyrophosphate binding"/>
    <property type="evidence" value="ECO:0007669"/>
    <property type="project" value="InterPro"/>
</dbReference>
<dbReference type="Gene3D" id="3.40.50.360">
    <property type="match status" value="1"/>
</dbReference>
<dbReference type="InterPro" id="IPR019456">
    <property type="entry name" value="Pyrv-flavodox_OxRtase_EKR"/>
</dbReference>
<dbReference type="Gene3D" id="3.30.70.20">
    <property type="match status" value="1"/>
</dbReference>
<evidence type="ECO:0000256" key="15">
    <source>
        <dbReference type="ARBA" id="ARBA00061065"/>
    </source>
</evidence>
<dbReference type="InterPro" id="IPR001709">
    <property type="entry name" value="Flavoprot_Pyr_Nucl_cyt_Rdtase"/>
</dbReference>
<keyword evidence="8" id="KW-0274">FAD</keyword>
<feature type="domain" description="4Fe-4S ferredoxin-type" evidence="19">
    <location>
        <begin position="762"/>
        <end position="791"/>
    </location>
</feature>
<keyword evidence="5" id="KW-0285">Flavoprotein</keyword>
<dbReference type="Gene3D" id="3.40.50.970">
    <property type="match status" value="2"/>
</dbReference>
<dbReference type="InterPro" id="IPR001094">
    <property type="entry name" value="Flavdoxin-like"/>
</dbReference>
<dbReference type="InterPro" id="IPR017896">
    <property type="entry name" value="4Fe4S_Fe-S-bd"/>
</dbReference>
<dbReference type="InterPro" id="IPR017900">
    <property type="entry name" value="4Fe4S_Fe_S_CS"/>
</dbReference>
<keyword evidence="22" id="KW-1185">Reference proteome</keyword>
<evidence type="ECO:0000313" key="21">
    <source>
        <dbReference type="EMBL" id="KAK2183201.1"/>
    </source>
</evidence>
<dbReference type="InterPro" id="IPR011895">
    <property type="entry name" value="Pyrv_flavodox_OxRed"/>
</dbReference>
<evidence type="ECO:0000256" key="17">
    <source>
        <dbReference type="ARBA" id="ARBA00076877"/>
    </source>
</evidence>
<feature type="domain" description="Flavodoxin-like" evidence="18">
    <location>
        <begin position="1274"/>
        <end position="1418"/>
    </location>
</feature>
<dbReference type="EC" id="1.2.1.51" evidence="16"/>
<dbReference type="SUPFAM" id="SSF52922">
    <property type="entry name" value="TK C-terminal domain-like"/>
    <property type="match status" value="1"/>
</dbReference>
<dbReference type="InterPro" id="IPR017938">
    <property type="entry name" value="Riboflavin_synthase-like_b-brl"/>
</dbReference>
<dbReference type="InterPro" id="IPR019752">
    <property type="entry name" value="Pyrv/ketoisovalerate_OxRed_cat"/>
</dbReference>
<dbReference type="Pfam" id="PF02775">
    <property type="entry name" value="TPP_enzyme_C"/>
    <property type="match status" value="1"/>
</dbReference>
<dbReference type="SUPFAM" id="SSF53323">
    <property type="entry name" value="Pyruvate-ferredoxin oxidoreductase, PFOR, domain III"/>
    <property type="match status" value="1"/>
</dbReference>
<dbReference type="Pfam" id="PF01558">
    <property type="entry name" value="POR"/>
    <property type="match status" value="1"/>
</dbReference>
<dbReference type="CDD" id="cd03377">
    <property type="entry name" value="TPP_PFOR_PNO"/>
    <property type="match status" value="1"/>
</dbReference>
<evidence type="ECO:0000313" key="22">
    <source>
        <dbReference type="Proteomes" id="UP001209878"/>
    </source>
</evidence>
<dbReference type="CDD" id="cd07034">
    <property type="entry name" value="TPP_PYR_PFOR_IOR-alpha_like"/>
    <property type="match status" value="1"/>
</dbReference>
<comment type="cofactor">
    <cofactor evidence="1">
        <name>FMN</name>
        <dbReference type="ChEBI" id="CHEBI:58210"/>
    </cofactor>
</comment>
<dbReference type="InterPro" id="IPR039261">
    <property type="entry name" value="FNR_nucleotide-bd"/>
</dbReference>
<evidence type="ECO:0000256" key="10">
    <source>
        <dbReference type="ARBA" id="ARBA00022982"/>
    </source>
</evidence>
<dbReference type="Gene3D" id="3.40.50.920">
    <property type="match status" value="1"/>
</dbReference>
<dbReference type="SUPFAM" id="SSF54862">
    <property type="entry name" value="4Fe-4S ferredoxins"/>
    <property type="match status" value="1"/>
</dbReference>
<dbReference type="GO" id="GO:0006979">
    <property type="term" value="P:response to oxidative stress"/>
    <property type="evidence" value="ECO:0007669"/>
    <property type="project" value="TreeGrafter"/>
</dbReference>
<keyword evidence="4" id="KW-0004">4Fe-4S</keyword>
<proteinExistence type="inferred from homology"/>
<evidence type="ECO:0000259" key="20">
    <source>
        <dbReference type="PROSITE" id="PS51384"/>
    </source>
</evidence>
<dbReference type="SUPFAM" id="SSF52343">
    <property type="entry name" value="Ferredoxin reductase-like, C-terminal NADP-linked domain"/>
    <property type="match status" value="1"/>
</dbReference>
<evidence type="ECO:0000256" key="1">
    <source>
        <dbReference type="ARBA" id="ARBA00001917"/>
    </source>
</evidence>
<dbReference type="GO" id="GO:0050243">
    <property type="term" value="F:pyruvate dehydrogenase (NADP+) activity"/>
    <property type="evidence" value="ECO:0007669"/>
    <property type="project" value="UniProtKB-EC"/>
</dbReference>